<dbReference type="InterPro" id="IPR029058">
    <property type="entry name" value="AB_hydrolase_fold"/>
</dbReference>
<dbReference type="AlphaFoldDB" id="A0A9X3EDB3"/>
<evidence type="ECO:0000313" key="2">
    <source>
        <dbReference type="EMBL" id="MCY0965100.1"/>
    </source>
</evidence>
<keyword evidence="2" id="KW-0378">Hydrolase</keyword>
<reference evidence="2" key="1">
    <citation type="submission" date="2022-11" db="EMBL/GenBank/DDBJ databases">
        <title>Parathalassolutuus dongxingensis gen. nov., sp. nov., a novel member of family Oceanospirillaceae isolated from a coastal shrimp pond in Guangxi, China.</title>
        <authorList>
            <person name="Chen H."/>
        </authorList>
    </citation>
    <scope>NUCLEOTIDE SEQUENCE</scope>
    <source>
        <strain evidence="2">G-43</strain>
    </source>
</reference>
<evidence type="ECO:0000313" key="3">
    <source>
        <dbReference type="Proteomes" id="UP001150830"/>
    </source>
</evidence>
<organism evidence="2 3">
    <name type="scientific">Parathalassolituus penaei</name>
    <dbReference type="NCBI Taxonomy" id="2997323"/>
    <lineage>
        <taxon>Bacteria</taxon>
        <taxon>Pseudomonadati</taxon>
        <taxon>Pseudomonadota</taxon>
        <taxon>Gammaproteobacteria</taxon>
        <taxon>Oceanospirillales</taxon>
        <taxon>Oceanospirillaceae</taxon>
        <taxon>Parathalassolituus</taxon>
    </lineage>
</organism>
<name>A0A9X3EDB3_9GAMM</name>
<comment type="caution">
    <text evidence="2">The sequence shown here is derived from an EMBL/GenBank/DDBJ whole genome shotgun (WGS) entry which is preliminary data.</text>
</comment>
<dbReference type="Gene3D" id="3.40.50.1820">
    <property type="entry name" value="alpha/beta hydrolase"/>
    <property type="match status" value="1"/>
</dbReference>
<feature type="domain" description="AB hydrolase-1" evidence="1">
    <location>
        <begin position="5"/>
        <end position="228"/>
    </location>
</feature>
<dbReference type="Proteomes" id="UP001150830">
    <property type="component" value="Unassembled WGS sequence"/>
</dbReference>
<dbReference type="EMBL" id="JAPNOA010000022">
    <property type="protein sequence ID" value="MCY0965100.1"/>
    <property type="molecule type" value="Genomic_DNA"/>
</dbReference>
<dbReference type="GO" id="GO:0016787">
    <property type="term" value="F:hydrolase activity"/>
    <property type="evidence" value="ECO:0007669"/>
    <property type="project" value="UniProtKB-KW"/>
</dbReference>
<keyword evidence="3" id="KW-1185">Reference proteome</keyword>
<gene>
    <name evidence="2" type="ORF">OUO13_07870</name>
</gene>
<dbReference type="InterPro" id="IPR050228">
    <property type="entry name" value="Carboxylesterase_BioH"/>
</dbReference>
<dbReference type="PRINTS" id="PR00111">
    <property type="entry name" value="ABHYDROLASE"/>
</dbReference>
<dbReference type="RefSeq" id="WP_283173317.1">
    <property type="nucleotide sequence ID" value="NZ_JAPNOA010000022.1"/>
</dbReference>
<dbReference type="Pfam" id="PF12697">
    <property type="entry name" value="Abhydrolase_6"/>
    <property type="match status" value="1"/>
</dbReference>
<dbReference type="SUPFAM" id="SSF53474">
    <property type="entry name" value="alpha/beta-Hydrolases"/>
    <property type="match status" value="1"/>
</dbReference>
<evidence type="ECO:0000259" key="1">
    <source>
        <dbReference type="Pfam" id="PF12697"/>
    </source>
</evidence>
<sequence length="237" mass="26108">MTANVVFLPGLLCDGAVWTEQQAALPDYSCHIVSYGELDSIEAMARHVLDTCPERFVLVGHSMGGRIALDVVRQAPQRVSHLVLLDSGYQARAEGEAGEQEKAGRMALLELARSRGMRAVGERWVQGMVHPARLQQPDFIESILVMLERKTPTIFAAQIRALLNRPDATPVLQQLSCPTLLICGRDDSWSPLARHQDMAALVANAELAVIENSGHMSTMEQPQAVNQALLQWLQKHS</sequence>
<proteinExistence type="predicted"/>
<accession>A0A9X3EDB3</accession>
<dbReference type="PANTHER" id="PTHR43194">
    <property type="entry name" value="HYDROLASE ALPHA/BETA FOLD FAMILY"/>
    <property type="match status" value="1"/>
</dbReference>
<dbReference type="PANTHER" id="PTHR43194:SF2">
    <property type="entry name" value="PEROXISOMAL MEMBRANE PROTEIN LPX1"/>
    <property type="match status" value="1"/>
</dbReference>
<dbReference type="InterPro" id="IPR000073">
    <property type="entry name" value="AB_hydrolase_1"/>
</dbReference>
<protein>
    <submittedName>
        <fullName evidence="2">Alpha/beta hydrolase</fullName>
    </submittedName>
</protein>